<name>A0ABZ1P4I7_STRVL</name>
<dbReference type="InterPro" id="IPR011009">
    <property type="entry name" value="Kinase-like_dom_sf"/>
</dbReference>
<dbReference type="SUPFAM" id="SSF56112">
    <property type="entry name" value="Protein kinase-like (PK-like)"/>
    <property type="match status" value="1"/>
</dbReference>
<dbReference type="RefSeq" id="WP_328346425.1">
    <property type="nucleotide sequence ID" value="NZ_CP107906.1"/>
</dbReference>
<dbReference type="InterPro" id="IPR002575">
    <property type="entry name" value="Aminoglycoside_PTrfase"/>
</dbReference>
<proteinExistence type="predicted"/>
<evidence type="ECO:0000259" key="1">
    <source>
        <dbReference type="Pfam" id="PF01636"/>
    </source>
</evidence>
<dbReference type="EMBL" id="CP107906">
    <property type="protein sequence ID" value="WUG98524.1"/>
    <property type="molecule type" value="Genomic_DNA"/>
</dbReference>
<protein>
    <submittedName>
        <fullName evidence="2">Aminoglycoside phosphotransferase family protein</fullName>
    </submittedName>
</protein>
<organism evidence="2 3">
    <name type="scientific">Streptomyces violaceus</name>
    <name type="common">Streptomyces venezuelae</name>
    <dbReference type="NCBI Taxonomy" id="1936"/>
    <lineage>
        <taxon>Bacteria</taxon>
        <taxon>Bacillati</taxon>
        <taxon>Actinomycetota</taxon>
        <taxon>Actinomycetes</taxon>
        <taxon>Kitasatosporales</taxon>
        <taxon>Streptomycetaceae</taxon>
        <taxon>Streptomyces</taxon>
    </lineage>
</organism>
<dbReference type="Proteomes" id="UP001341259">
    <property type="component" value="Chromosome"/>
</dbReference>
<gene>
    <name evidence="2" type="ORF">OHB29_39190</name>
</gene>
<evidence type="ECO:0000313" key="3">
    <source>
        <dbReference type="Proteomes" id="UP001341259"/>
    </source>
</evidence>
<keyword evidence="3" id="KW-1185">Reference proteome</keyword>
<dbReference type="Gene3D" id="3.90.1200.10">
    <property type="match status" value="1"/>
</dbReference>
<dbReference type="Pfam" id="PF01636">
    <property type="entry name" value="APH"/>
    <property type="match status" value="1"/>
</dbReference>
<sequence>MADTSSGGTALSGGRMTQDVVQVGDTVRRPVNSSSKFVAALLRLLEEKHFDGVPHYLGQVDGRDVLSYIAGDVPSRFQTWSNEQVAAAGVLLRSLHDATHGSALAGRCSVVCHHDAGPNNVVFRNGAPVAFIDFDTAAPGSPLEDFGYMAWTWCISSKQTLPVEGQAAQVRVLTDAYGLDSIQRSVVVDCVLERQSCNARFWAELLASPERLPAAPEVIGDRIAWSQREQAFTHAQRDVFARALT</sequence>
<feature type="domain" description="Aminoglycoside phosphotransferase" evidence="1">
    <location>
        <begin position="93"/>
        <end position="157"/>
    </location>
</feature>
<accession>A0ABZ1P4I7</accession>
<evidence type="ECO:0000313" key="2">
    <source>
        <dbReference type="EMBL" id="WUG98524.1"/>
    </source>
</evidence>
<reference evidence="2 3" key="1">
    <citation type="submission" date="2022-10" db="EMBL/GenBank/DDBJ databases">
        <title>The complete genomes of actinobacterial strains from the NBC collection.</title>
        <authorList>
            <person name="Joergensen T.S."/>
            <person name="Alvarez Arevalo M."/>
            <person name="Sterndorff E.B."/>
            <person name="Faurdal D."/>
            <person name="Vuksanovic O."/>
            <person name="Mourched A.-S."/>
            <person name="Charusanti P."/>
            <person name="Shaw S."/>
            <person name="Blin K."/>
            <person name="Weber T."/>
        </authorList>
    </citation>
    <scope>NUCLEOTIDE SEQUENCE [LARGE SCALE GENOMIC DNA]</scope>
    <source>
        <strain evidence="2 3">NBC_00456</strain>
    </source>
</reference>